<comment type="caution">
    <text evidence="2">The sequence shown here is derived from an EMBL/GenBank/DDBJ whole genome shotgun (WGS) entry which is preliminary data.</text>
</comment>
<protein>
    <submittedName>
        <fullName evidence="2">Uncharacterized protein</fullName>
    </submittedName>
</protein>
<accession>A0ABU6TAV1</accession>
<dbReference type="EMBL" id="JASCZI010090736">
    <property type="protein sequence ID" value="MED6145839.1"/>
    <property type="molecule type" value="Genomic_DNA"/>
</dbReference>
<feature type="compositionally biased region" description="Polar residues" evidence="1">
    <location>
        <begin position="60"/>
        <end position="74"/>
    </location>
</feature>
<name>A0ABU6TAV1_9FABA</name>
<keyword evidence="3" id="KW-1185">Reference proteome</keyword>
<evidence type="ECO:0000256" key="1">
    <source>
        <dbReference type="SAM" id="MobiDB-lite"/>
    </source>
</evidence>
<gene>
    <name evidence="2" type="ORF">PIB30_028825</name>
</gene>
<feature type="region of interest" description="Disordered" evidence="1">
    <location>
        <begin position="1"/>
        <end position="22"/>
    </location>
</feature>
<reference evidence="2 3" key="1">
    <citation type="journal article" date="2023" name="Plants (Basel)">
        <title>Bridging the Gap: Combining Genomics and Transcriptomics Approaches to Understand Stylosanthes scabra, an Orphan Legume from the Brazilian Caatinga.</title>
        <authorList>
            <person name="Ferreira-Neto J.R.C."/>
            <person name="da Silva M.D."/>
            <person name="Binneck E."/>
            <person name="de Melo N.F."/>
            <person name="da Silva R.H."/>
            <person name="de Melo A.L.T.M."/>
            <person name="Pandolfi V."/>
            <person name="Bustamante F.O."/>
            <person name="Brasileiro-Vidal A.C."/>
            <person name="Benko-Iseppon A.M."/>
        </authorList>
    </citation>
    <scope>NUCLEOTIDE SEQUENCE [LARGE SCALE GENOMIC DNA]</scope>
    <source>
        <tissue evidence="2">Leaves</tissue>
    </source>
</reference>
<proteinExistence type="predicted"/>
<sequence length="116" mass="13030">MMIPKTEEETLPTEEAQPPPSQTVVEVVNIYPTQEVIDLSSSLEEDRQQPIVPKEEQDVDTSPSPQSQMISSVLVSIRRDNPPMEPPSFDLGVEPPLLTPQTMDAIDEIDDNYRKI</sequence>
<feature type="region of interest" description="Disordered" evidence="1">
    <location>
        <begin position="38"/>
        <end position="101"/>
    </location>
</feature>
<evidence type="ECO:0000313" key="3">
    <source>
        <dbReference type="Proteomes" id="UP001341840"/>
    </source>
</evidence>
<organism evidence="2 3">
    <name type="scientific">Stylosanthes scabra</name>
    <dbReference type="NCBI Taxonomy" id="79078"/>
    <lineage>
        <taxon>Eukaryota</taxon>
        <taxon>Viridiplantae</taxon>
        <taxon>Streptophyta</taxon>
        <taxon>Embryophyta</taxon>
        <taxon>Tracheophyta</taxon>
        <taxon>Spermatophyta</taxon>
        <taxon>Magnoliopsida</taxon>
        <taxon>eudicotyledons</taxon>
        <taxon>Gunneridae</taxon>
        <taxon>Pentapetalae</taxon>
        <taxon>rosids</taxon>
        <taxon>fabids</taxon>
        <taxon>Fabales</taxon>
        <taxon>Fabaceae</taxon>
        <taxon>Papilionoideae</taxon>
        <taxon>50 kb inversion clade</taxon>
        <taxon>dalbergioids sensu lato</taxon>
        <taxon>Dalbergieae</taxon>
        <taxon>Pterocarpus clade</taxon>
        <taxon>Stylosanthes</taxon>
    </lineage>
</organism>
<dbReference type="Proteomes" id="UP001341840">
    <property type="component" value="Unassembled WGS sequence"/>
</dbReference>
<evidence type="ECO:0000313" key="2">
    <source>
        <dbReference type="EMBL" id="MED6145839.1"/>
    </source>
</evidence>
<feature type="compositionally biased region" description="Basic and acidic residues" evidence="1">
    <location>
        <begin position="44"/>
        <end position="56"/>
    </location>
</feature>